<dbReference type="InterPro" id="IPR011010">
    <property type="entry name" value="DNA_brk_join_enz"/>
</dbReference>
<gene>
    <name evidence="2" type="ORF">ABI908_05850</name>
</gene>
<dbReference type="Gene3D" id="1.10.443.10">
    <property type="entry name" value="Intergrase catalytic core"/>
    <property type="match status" value="1"/>
</dbReference>
<proteinExistence type="predicted"/>
<dbReference type="EMBL" id="JBDXMI010000001">
    <property type="protein sequence ID" value="MEO9383641.1"/>
    <property type="molecule type" value="Genomic_DNA"/>
</dbReference>
<comment type="caution">
    <text evidence="2">The sequence shown here is derived from an EMBL/GenBank/DDBJ whole genome shotgun (WGS) entry which is preliminary data.</text>
</comment>
<dbReference type="Proteomes" id="UP001462502">
    <property type="component" value="Unassembled WGS sequence"/>
</dbReference>
<dbReference type="RefSeq" id="WP_347937060.1">
    <property type="nucleotide sequence ID" value="NZ_CP158160.1"/>
</dbReference>
<evidence type="ECO:0000256" key="1">
    <source>
        <dbReference type="ARBA" id="ARBA00023172"/>
    </source>
</evidence>
<accession>A0ABV0IQS7</accession>
<keyword evidence="1" id="KW-0233">DNA recombination</keyword>
<evidence type="ECO:0008006" key="4">
    <source>
        <dbReference type="Google" id="ProtNLM"/>
    </source>
</evidence>
<sequence>MKFQTAAHKAAELNLIKFIDNSRSNTPFGPIPWDGLYWEVRKKSRASSGRKIERIWFNANFATKTTTKNAEPFPEPFSSFVKSFICYRESHAKKGLATMDHMVAIRAQRYLFEALKDRGNTPTALVPADFDSAINRCLQSEQHSSAYRIGIKLAEIAKLLDKHRLVPIRIDWKNPVPRNSDASGAIGARVGKEFNEHRNSKLPSEEVMNSLADISNRKDLEDRDLLRQRTIDLLVCGGFRINELLTIPRECWREEQLKDTNNVPLLDQNGKPAVRCGIRYIPEKGGHTETQTKWLPTVMVDVAKRAINDIQRITEPFWAIAQFIARNPNRTLLPEPWHSMPPGSLFSMDEVAQIVGLTNHTSARLFVKTANLPLVKKQGKERLIQAIAKCDLEFYLALQSEQQDIFPQGQGHYGLSECLFVVGINFLGSQRGTLNGTATLLTDGQISDYIVGRSIGLSIFDRLGYYAKNGEPLTITSHQFRHWLNTLANEGGLSQLEIARWMGRKDVRQNTAYNHMTGVQLAANIHKKLQNIEIKGLMQDTTIRIKDPVRREEFISSLTTTAHVTDLGICLHDWSALPCPKHRSCMTCDEHLVEKGNEDQKIRALALKHDTEVLLNLAESAEEEQAYGVNNWLEHQQLALSRLDSIIALHNDQNIADGTLIHLGDSKPSISVETE</sequence>
<name>A0ABV0IQS7_9NEIS</name>
<dbReference type="SUPFAM" id="SSF56349">
    <property type="entry name" value="DNA breaking-rejoining enzymes"/>
    <property type="match status" value="1"/>
</dbReference>
<protein>
    <recommendedName>
        <fullName evidence="4">Integrase</fullName>
    </recommendedName>
</protein>
<reference evidence="2 3" key="1">
    <citation type="submission" date="2024-05" db="EMBL/GenBank/DDBJ databases">
        <authorList>
            <person name="De Oliveira J.P."/>
            <person name="Noriler S.A."/>
            <person name="De Oliveira A.G."/>
            <person name="Sipoli D.S."/>
        </authorList>
    </citation>
    <scope>NUCLEOTIDE SEQUENCE [LARGE SCALE GENOMIC DNA]</scope>
    <source>
        <strain evidence="2 3">LABIM192</strain>
    </source>
</reference>
<evidence type="ECO:0000313" key="2">
    <source>
        <dbReference type="EMBL" id="MEO9383641.1"/>
    </source>
</evidence>
<organism evidence="2 3">
    <name type="scientific">Chromobacterium phragmitis</name>
    <dbReference type="NCBI Taxonomy" id="2202141"/>
    <lineage>
        <taxon>Bacteria</taxon>
        <taxon>Pseudomonadati</taxon>
        <taxon>Pseudomonadota</taxon>
        <taxon>Betaproteobacteria</taxon>
        <taxon>Neisseriales</taxon>
        <taxon>Chromobacteriaceae</taxon>
        <taxon>Chromobacterium</taxon>
    </lineage>
</organism>
<keyword evidence="3" id="KW-1185">Reference proteome</keyword>
<dbReference type="InterPro" id="IPR013762">
    <property type="entry name" value="Integrase-like_cat_sf"/>
</dbReference>
<evidence type="ECO:0000313" key="3">
    <source>
        <dbReference type="Proteomes" id="UP001462502"/>
    </source>
</evidence>